<gene>
    <name evidence="4" type="ORF">ATP06_0219305</name>
    <name evidence="3" type="ORF">AVL48_35310</name>
</gene>
<name>A0A154MH86_9PSEU</name>
<dbReference type="EMBL" id="LOBU02000014">
    <property type="protein sequence ID" value="OKA06704.1"/>
    <property type="molecule type" value="Genomic_DNA"/>
</dbReference>
<dbReference type="InterPro" id="IPR008910">
    <property type="entry name" value="MSC_TM_helix"/>
</dbReference>
<dbReference type="Pfam" id="PF05552">
    <property type="entry name" value="MS_channel_1st_1"/>
    <property type="match status" value="2"/>
</dbReference>
<keyword evidence="2" id="KW-1133">Transmembrane helix</keyword>
<dbReference type="Gene3D" id="1.10.287.1260">
    <property type="match status" value="1"/>
</dbReference>
<sequence>MATSALAAVDFGQGVSSAWSSVATFVPKLLAFLVILFIGWLIAKALAKAVSMVLEKVGFNRLIDRGGFKQMMARSQFDASNIISKIVYYAILLIALQFAFGVFGPNPVSSLLNEIVAWLPRAIVAIIIVVIAGAIAKAVKDLVGNALSGVSYGKVLATIASVFIWGLGAIAALNQIGVATAVTLPVLITVLATIGGIAVVGVGGGLIKPMQQRWETWLGRAEAEIPAAKAQAEAYQRGREDARRSGDVPTEQTTVHQPVSAGHHAADPTRTQQAGGGTQTGGGAPTPHQQFPTSQGQVPPHQDPGQRPPGGSMPPPPEYR</sequence>
<dbReference type="Proteomes" id="UP000076321">
    <property type="component" value="Unassembled WGS sequence"/>
</dbReference>
<feature type="compositionally biased region" description="Gly residues" evidence="1">
    <location>
        <begin position="274"/>
        <end position="284"/>
    </location>
</feature>
<reference evidence="4 6" key="2">
    <citation type="submission" date="2016-11" db="EMBL/GenBank/DDBJ databases">
        <title>Genome sequencing of Amycolatopsis regifaucium.</title>
        <authorList>
            <person name="Mayilraj S."/>
            <person name="Kaur N."/>
        </authorList>
    </citation>
    <scope>NUCLEOTIDE SEQUENCE [LARGE SCALE GENOMIC DNA]</scope>
    <source>
        <strain evidence="4 6">GY080</strain>
    </source>
</reference>
<evidence type="ECO:0000313" key="5">
    <source>
        <dbReference type="Proteomes" id="UP000076321"/>
    </source>
</evidence>
<feature type="compositionally biased region" description="Basic and acidic residues" evidence="1">
    <location>
        <begin position="236"/>
        <end position="246"/>
    </location>
</feature>
<evidence type="ECO:0000313" key="4">
    <source>
        <dbReference type="EMBL" id="OKA06704.1"/>
    </source>
</evidence>
<feature type="transmembrane region" description="Helical" evidence="2">
    <location>
        <begin position="86"/>
        <end position="103"/>
    </location>
</feature>
<evidence type="ECO:0000256" key="2">
    <source>
        <dbReference type="SAM" id="Phobius"/>
    </source>
</evidence>
<dbReference type="PANTHER" id="PTHR30221">
    <property type="entry name" value="SMALL-CONDUCTANCE MECHANOSENSITIVE CHANNEL"/>
    <property type="match status" value="1"/>
</dbReference>
<keyword evidence="6" id="KW-1185">Reference proteome</keyword>
<evidence type="ECO:0008006" key="7">
    <source>
        <dbReference type="Google" id="ProtNLM"/>
    </source>
</evidence>
<keyword evidence="2" id="KW-0812">Transmembrane</keyword>
<dbReference type="EMBL" id="LQCI01000018">
    <property type="protein sequence ID" value="KZB83854.1"/>
    <property type="molecule type" value="Genomic_DNA"/>
</dbReference>
<evidence type="ECO:0000313" key="6">
    <source>
        <dbReference type="Proteomes" id="UP000186883"/>
    </source>
</evidence>
<feature type="transmembrane region" description="Helical" evidence="2">
    <location>
        <begin position="115"/>
        <end position="135"/>
    </location>
</feature>
<feature type="region of interest" description="Disordered" evidence="1">
    <location>
        <begin position="229"/>
        <end position="320"/>
    </location>
</feature>
<feature type="transmembrane region" description="Helical" evidence="2">
    <location>
        <begin position="30"/>
        <end position="47"/>
    </location>
</feature>
<accession>A0A154MH86</accession>
<feature type="transmembrane region" description="Helical" evidence="2">
    <location>
        <begin position="155"/>
        <end position="176"/>
    </location>
</feature>
<reference evidence="3 5" key="1">
    <citation type="submission" date="2015-12" db="EMBL/GenBank/DDBJ databases">
        <title>Amycolatopsis regifaucium genome sequencing and assembly.</title>
        <authorList>
            <person name="Mayilraj S."/>
        </authorList>
    </citation>
    <scope>NUCLEOTIDE SEQUENCE [LARGE SCALE GENOMIC DNA]</scope>
    <source>
        <strain evidence="3 5">GY080</strain>
    </source>
</reference>
<dbReference type="PANTHER" id="PTHR30221:SF1">
    <property type="entry name" value="SMALL-CONDUCTANCE MECHANOSENSITIVE CHANNEL"/>
    <property type="match status" value="1"/>
</dbReference>
<keyword evidence="2" id="KW-0472">Membrane</keyword>
<dbReference type="AlphaFoldDB" id="A0A154MH86"/>
<protein>
    <recommendedName>
        <fullName evidence="7">TM helix repeat-containing protein</fullName>
    </recommendedName>
</protein>
<dbReference type="Proteomes" id="UP000186883">
    <property type="component" value="Unassembled WGS sequence"/>
</dbReference>
<dbReference type="GO" id="GO:0008381">
    <property type="term" value="F:mechanosensitive monoatomic ion channel activity"/>
    <property type="evidence" value="ECO:0007669"/>
    <property type="project" value="InterPro"/>
</dbReference>
<proteinExistence type="predicted"/>
<dbReference type="RefSeq" id="WP_061982254.1">
    <property type="nucleotide sequence ID" value="NZ_FOPQ01000003.1"/>
</dbReference>
<comment type="caution">
    <text evidence="3">The sequence shown here is derived from an EMBL/GenBank/DDBJ whole genome shotgun (WGS) entry which is preliminary data.</text>
</comment>
<dbReference type="InterPro" id="IPR045275">
    <property type="entry name" value="MscS_archaea/bacteria_type"/>
</dbReference>
<organism evidence="3 5">
    <name type="scientific">Amycolatopsis regifaucium</name>
    <dbReference type="NCBI Taxonomy" id="546365"/>
    <lineage>
        <taxon>Bacteria</taxon>
        <taxon>Bacillati</taxon>
        <taxon>Actinomycetota</taxon>
        <taxon>Actinomycetes</taxon>
        <taxon>Pseudonocardiales</taxon>
        <taxon>Pseudonocardiaceae</taxon>
        <taxon>Amycolatopsis</taxon>
    </lineage>
</organism>
<feature type="transmembrane region" description="Helical" evidence="2">
    <location>
        <begin position="182"/>
        <end position="207"/>
    </location>
</feature>
<dbReference type="OrthoDB" id="5184470at2"/>
<evidence type="ECO:0000313" key="3">
    <source>
        <dbReference type="EMBL" id="KZB83854.1"/>
    </source>
</evidence>
<feature type="compositionally biased region" description="Pro residues" evidence="1">
    <location>
        <begin position="311"/>
        <end position="320"/>
    </location>
</feature>
<evidence type="ECO:0000256" key="1">
    <source>
        <dbReference type="SAM" id="MobiDB-lite"/>
    </source>
</evidence>